<reference evidence="7" key="2">
    <citation type="submission" date="2020-09" db="EMBL/GenBank/DDBJ databases">
        <authorList>
            <person name="Sun Q."/>
            <person name="Kim S."/>
        </authorList>
    </citation>
    <scope>NUCLEOTIDE SEQUENCE</scope>
    <source>
        <strain evidence="7">KCTC 12710</strain>
    </source>
</reference>
<dbReference type="Pfam" id="PF00884">
    <property type="entry name" value="Sulfatase"/>
    <property type="match status" value="1"/>
</dbReference>
<evidence type="ECO:0000256" key="1">
    <source>
        <dbReference type="ARBA" id="ARBA00008779"/>
    </source>
</evidence>
<dbReference type="AlphaFoldDB" id="A0A918R2M6"/>
<sequence length="451" mass="50011">MTTPMKSIYLLLCLVLTLSYACSNAEDVLVELEKTEGTPEETPEETNNTKPNILLVIADDMGLDATPGYDIGALKPNMPNLQALLNNGLRFNNLWSYPLCTPTRGSMLTGKYGFRTGVTTVSQEMPISETSIQEYLDENNSGYAHAVIGKWHLSRDLDHPTNSIVGDYAGFLSGTLRSYWNWDLVENGQSTNTTTYSTSKFTDLAIDWIDAQEQPWFLWLAYNAPHTPFHLPPNELHSQGALPSGDADIAANPLPYYLAMLEAMDSEMGRLIASMSEEERDNTVIIFMGDNGTPNQVVQTYNSRRAKNSLYQGGVNVPMVISGKNITRIGEQEDALLNTTDLFATIASIAGNEIDEINDSKNFESMLSTPGQEVRNFAYSEIGTDVNSLDYTIRDATYKLIRFNTGEEGLYHLIDDPLESINLLSANRLPLSNEALNAMTALEAELVRLRQ</sequence>
<evidence type="ECO:0000256" key="2">
    <source>
        <dbReference type="ARBA" id="ARBA00022723"/>
    </source>
</evidence>
<evidence type="ECO:0000256" key="3">
    <source>
        <dbReference type="ARBA" id="ARBA00022801"/>
    </source>
</evidence>
<dbReference type="InterPro" id="IPR017850">
    <property type="entry name" value="Alkaline_phosphatase_core_sf"/>
</dbReference>
<protein>
    <recommendedName>
        <fullName evidence="6">Sulfatase N-terminal domain-containing protein</fullName>
    </recommendedName>
</protein>
<evidence type="ECO:0000313" key="7">
    <source>
        <dbReference type="EMBL" id="GGZ82776.1"/>
    </source>
</evidence>
<keyword evidence="5" id="KW-0732">Signal</keyword>
<feature type="domain" description="Sulfatase N-terminal" evidence="6">
    <location>
        <begin position="51"/>
        <end position="351"/>
    </location>
</feature>
<dbReference type="PROSITE" id="PS00523">
    <property type="entry name" value="SULFATASE_1"/>
    <property type="match status" value="1"/>
</dbReference>
<dbReference type="Gene3D" id="3.40.720.10">
    <property type="entry name" value="Alkaline Phosphatase, subunit A"/>
    <property type="match status" value="1"/>
</dbReference>
<accession>A0A918R2M6</accession>
<dbReference type="PANTHER" id="PTHR42693">
    <property type="entry name" value="ARYLSULFATASE FAMILY MEMBER"/>
    <property type="match status" value="1"/>
</dbReference>
<evidence type="ECO:0000256" key="5">
    <source>
        <dbReference type="SAM" id="SignalP"/>
    </source>
</evidence>
<dbReference type="PROSITE" id="PS51257">
    <property type="entry name" value="PROKAR_LIPOPROTEIN"/>
    <property type="match status" value="1"/>
</dbReference>
<gene>
    <name evidence="7" type="ORF">GCM10007028_20770</name>
</gene>
<comment type="similarity">
    <text evidence="1">Belongs to the sulfatase family.</text>
</comment>
<feature type="signal peptide" evidence="5">
    <location>
        <begin position="1"/>
        <end position="25"/>
    </location>
</feature>
<dbReference type="GO" id="GO:0004065">
    <property type="term" value="F:arylsulfatase activity"/>
    <property type="evidence" value="ECO:0007669"/>
    <property type="project" value="TreeGrafter"/>
</dbReference>
<proteinExistence type="inferred from homology"/>
<dbReference type="InterPro" id="IPR000917">
    <property type="entry name" value="Sulfatase_N"/>
</dbReference>
<keyword evidence="3" id="KW-0378">Hydrolase</keyword>
<feature type="chain" id="PRO_5037575568" description="Sulfatase N-terminal domain-containing protein" evidence="5">
    <location>
        <begin position="26"/>
        <end position="451"/>
    </location>
</feature>
<comment type="caution">
    <text evidence="7">The sequence shown here is derived from an EMBL/GenBank/DDBJ whole genome shotgun (WGS) entry which is preliminary data.</text>
</comment>
<dbReference type="GO" id="GO:0046872">
    <property type="term" value="F:metal ion binding"/>
    <property type="evidence" value="ECO:0007669"/>
    <property type="project" value="UniProtKB-KW"/>
</dbReference>
<evidence type="ECO:0000259" key="6">
    <source>
        <dbReference type="Pfam" id="PF00884"/>
    </source>
</evidence>
<keyword evidence="8" id="KW-1185">Reference proteome</keyword>
<dbReference type="EMBL" id="BMWZ01000004">
    <property type="protein sequence ID" value="GGZ82776.1"/>
    <property type="molecule type" value="Genomic_DNA"/>
</dbReference>
<dbReference type="PANTHER" id="PTHR42693:SF53">
    <property type="entry name" value="ENDO-4-O-SULFATASE"/>
    <property type="match status" value="1"/>
</dbReference>
<dbReference type="InterPro" id="IPR050738">
    <property type="entry name" value="Sulfatase"/>
</dbReference>
<keyword evidence="4" id="KW-0106">Calcium</keyword>
<dbReference type="SUPFAM" id="SSF53649">
    <property type="entry name" value="Alkaline phosphatase-like"/>
    <property type="match status" value="1"/>
</dbReference>
<keyword evidence="2" id="KW-0479">Metal-binding</keyword>
<organism evidence="7 8">
    <name type="scientific">Algibacter mikhailovii</name>
    <dbReference type="NCBI Taxonomy" id="425498"/>
    <lineage>
        <taxon>Bacteria</taxon>
        <taxon>Pseudomonadati</taxon>
        <taxon>Bacteroidota</taxon>
        <taxon>Flavobacteriia</taxon>
        <taxon>Flavobacteriales</taxon>
        <taxon>Flavobacteriaceae</taxon>
        <taxon>Algibacter</taxon>
    </lineage>
</organism>
<reference evidence="7" key="1">
    <citation type="journal article" date="2014" name="Int. J. Syst. Evol. Microbiol.">
        <title>Complete genome sequence of Corynebacterium casei LMG S-19264T (=DSM 44701T), isolated from a smear-ripened cheese.</title>
        <authorList>
            <consortium name="US DOE Joint Genome Institute (JGI-PGF)"/>
            <person name="Walter F."/>
            <person name="Albersmeier A."/>
            <person name="Kalinowski J."/>
            <person name="Ruckert C."/>
        </authorList>
    </citation>
    <scope>NUCLEOTIDE SEQUENCE</scope>
    <source>
        <strain evidence="7">KCTC 12710</strain>
    </source>
</reference>
<dbReference type="InterPro" id="IPR024607">
    <property type="entry name" value="Sulfatase_CS"/>
</dbReference>
<evidence type="ECO:0000313" key="8">
    <source>
        <dbReference type="Proteomes" id="UP000636004"/>
    </source>
</evidence>
<dbReference type="Proteomes" id="UP000636004">
    <property type="component" value="Unassembled WGS sequence"/>
</dbReference>
<evidence type="ECO:0000256" key="4">
    <source>
        <dbReference type="ARBA" id="ARBA00022837"/>
    </source>
</evidence>
<name>A0A918R2M6_9FLAO</name>